<evidence type="ECO:0000256" key="1">
    <source>
        <dbReference type="SAM" id="MobiDB-lite"/>
    </source>
</evidence>
<keyword evidence="3" id="KW-1185">Reference proteome</keyword>
<dbReference type="Proteomes" id="UP000799302">
    <property type="component" value="Unassembled WGS sequence"/>
</dbReference>
<dbReference type="AlphaFoldDB" id="A0A6A6UEC6"/>
<feature type="region of interest" description="Disordered" evidence="1">
    <location>
        <begin position="35"/>
        <end position="58"/>
    </location>
</feature>
<gene>
    <name evidence="2" type="ORF">BT63DRAFT_424610</name>
</gene>
<name>A0A6A6UEC6_9PEZI</name>
<sequence length="58" mass="7017">MQQLRSRPVQEEFTQKCQKLIDLFVTIRGKNLLEEFQNQDPDNMQERLDETDQDDTME</sequence>
<protein>
    <submittedName>
        <fullName evidence="2">Uncharacterized protein</fullName>
    </submittedName>
</protein>
<organism evidence="2 3">
    <name type="scientific">Microthyrium microscopicum</name>
    <dbReference type="NCBI Taxonomy" id="703497"/>
    <lineage>
        <taxon>Eukaryota</taxon>
        <taxon>Fungi</taxon>
        <taxon>Dikarya</taxon>
        <taxon>Ascomycota</taxon>
        <taxon>Pezizomycotina</taxon>
        <taxon>Dothideomycetes</taxon>
        <taxon>Dothideomycetes incertae sedis</taxon>
        <taxon>Microthyriales</taxon>
        <taxon>Microthyriaceae</taxon>
        <taxon>Microthyrium</taxon>
    </lineage>
</organism>
<proteinExistence type="predicted"/>
<evidence type="ECO:0000313" key="3">
    <source>
        <dbReference type="Proteomes" id="UP000799302"/>
    </source>
</evidence>
<reference evidence="2" key="1">
    <citation type="journal article" date="2020" name="Stud. Mycol.">
        <title>101 Dothideomycetes genomes: a test case for predicting lifestyles and emergence of pathogens.</title>
        <authorList>
            <person name="Haridas S."/>
            <person name="Albert R."/>
            <person name="Binder M."/>
            <person name="Bloem J."/>
            <person name="Labutti K."/>
            <person name="Salamov A."/>
            <person name="Andreopoulos B."/>
            <person name="Baker S."/>
            <person name="Barry K."/>
            <person name="Bills G."/>
            <person name="Bluhm B."/>
            <person name="Cannon C."/>
            <person name="Castanera R."/>
            <person name="Culley D."/>
            <person name="Daum C."/>
            <person name="Ezra D."/>
            <person name="Gonzalez J."/>
            <person name="Henrissat B."/>
            <person name="Kuo A."/>
            <person name="Liang C."/>
            <person name="Lipzen A."/>
            <person name="Lutzoni F."/>
            <person name="Magnuson J."/>
            <person name="Mondo S."/>
            <person name="Nolan M."/>
            <person name="Ohm R."/>
            <person name="Pangilinan J."/>
            <person name="Park H.-J."/>
            <person name="Ramirez L."/>
            <person name="Alfaro M."/>
            <person name="Sun H."/>
            <person name="Tritt A."/>
            <person name="Yoshinaga Y."/>
            <person name="Zwiers L.-H."/>
            <person name="Turgeon B."/>
            <person name="Goodwin S."/>
            <person name="Spatafora J."/>
            <person name="Crous P."/>
            <person name="Grigoriev I."/>
        </authorList>
    </citation>
    <scope>NUCLEOTIDE SEQUENCE</scope>
    <source>
        <strain evidence="2">CBS 115976</strain>
    </source>
</reference>
<evidence type="ECO:0000313" key="2">
    <source>
        <dbReference type="EMBL" id="KAF2670669.1"/>
    </source>
</evidence>
<accession>A0A6A6UEC6</accession>
<dbReference type="EMBL" id="MU004234">
    <property type="protein sequence ID" value="KAF2670669.1"/>
    <property type="molecule type" value="Genomic_DNA"/>
</dbReference>